<dbReference type="InterPro" id="IPR036922">
    <property type="entry name" value="Rieske_2Fe-2S_sf"/>
</dbReference>
<keyword evidence="11" id="KW-0732">Signal</keyword>
<dbReference type="PROSITE" id="PS51296">
    <property type="entry name" value="RIESKE"/>
    <property type="match status" value="1"/>
</dbReference>
<evidence type="ECO:0000259" key="12">
    <source>
        <dbReference type="PROSITE" id="PS51296"/>
    </source>
</evidence>
<reference evidence="14" key="1">
    <citation type="journal article" date="2019" name="Int. J. Syst. Evol. Microbiol.">
        <title>The Global Catalogue of Microorganisms (GCM) 10K type strain sequencing project: providing services to taxonomists for standard genome sequencing and annotation.</title>
        <authorList>
            <consortium name="The Broad Institute Genomics Platform"/>
            <consortium name="The Broad Institute Genome Sequencing Center for Infectious Disease"/>
            <person name="Wu L."/>
            <person name="Ma J."/>
        </authorList>
    </citation>
    <scope>NUCLEOTIDE SEQUENCE [LARGE SCALE GENOMIC DNA]</scope>
    <source>
        <strain evidence="14">JCM 3106</strain>
    </source>
</reference>
<accession>A0ABP6L5R9</accession>
<protein>
    <recommendedName>
        <fullName evidence="2">Cytochrome bc1 complex Rieske iron-sulfur subunit</fullName>
    </recommendedName>
    <alternativeName>
        <fullName evidence="8">Cytochrome bc1 reductase complex subunit QcrA</fullName>
    </alternativeName>
</protein>
<feature type="chain" id="PRO_5046727534" description="Cytochrome bc1 complex Rieske iron-sulfur subunit" evidence="11">
    <location>
        <begin position="27"/>
        <end position="157"/>
    </location>
</feature>
<dbReference type="PROSITE" id="PS51318">
    <property type="entry name" value="TAT"/>
    <property type="match status" value="1"/>
</dbReference>
<evidence type="ECO:0000256" key="7">
    <source>
        <dbReference type="ARBA" id="ARBA00023157"/>
    </source>
</evidence>
<proteinExistence type="predicted"/>
<comment type="caution">
    <text evidence="13">The sequence shown here is derived from an EMBL/GenBank/DDBJ whole genome shotgun (WGS) entry which is preliminary data.</text>
</comment>
<dbReference type="Proteomes" id="UP001499930">
    <property type="component" value="Unassembled WGS sequence"/>
</dbReference>
<evidence type="ECO:0000256" key="4">
    <source>
        <dbReference type="ARBA" id="ARBA00022723"/>
    </source>
</evidence>
<keyword evidence="4" id="KW-0479">Metal-binding</keyword>
<keyword evidence="14" id="KW-1185">Reference proteome</keyword>
<gene>
    <name evidence="13" type="ORF">GCM10017559_67490</name>
</gene>
<dbReference type="InterPro" id="IPR005805">
    <property type="entry name" value="Rieske_Fe-S_prot_C"/>
</dbReference>
<dbReference type="PROSITE" id="PS51257">
    <property type="entry name" value="PROKAR_LIPOPROTEIN"/>
    <property type="match status" value="1"/>
</dbReference>
<feature type="domain" description="Rieske" evidence="12">
    <location>
        <begin position="64"/>
        <end position="156"/>
    </location>
</feature>
<evidence type="ECO:0000313" key="14">
    <source>
        <dbReference type="Proteomes" id="UP001499930"/>
    </source>
</evidence>
<dbReference type="CDD" id="cd03467">
    <property type="entry name" value="Rieske"/>
    <property type="match status" value="1"/>
</dbReference>
<keyword evidence="5" id="KW-0408">Iron</keyword>
<evidence type="ECO:0000256" key="2">
    <source>
        <dbReference type="ARBA" id="ARBA00015816"/>
    </source>
</evidence>
<dbReference type="InterPro" id="IPR006311">
    <property type="entry name" value="TAT_signal"/>
</dbReference>
<dbReference type="PRINTS" id="PR00162">
    <property type="entry name" value="RIESKE"/>
</dbReference>
<organism evidence="13 14">
    <name type="scientific">Streptosporangium longisporum</name>
    <dbReference type="NCBI Taxonomy" id="46187"/>
    <lineage>
        <taxon>Bacteria</taxon>
        <taxon>Bacillati</taxon>
        <taxon>Actinomycetota</taxon>
        <taxon>Actinomycetes</taxon>
        <taxon>Streptosporangiales</taxon>
        <taxon>Streptosporangiaceae</taxon>
        <taxon>Streptosporangium</taxon>
    </lineage>
</organism>
<evidence type="ECO:0000256" key="3">
    <source>
        <dbReference type="ARBA" id="ARBA00022714"/>
    </source>
</evidence>
<feature type="region of interest" description="Disordered" evidence="10">
    <location>
        <begin position="34"/>
        <end position="68"/>
    </location>
</feature>
<evidence type="ECO:0000256" key="5">
    <source>
        <dbReference type="ARBA" id="ARBA00023004"/>
    </source>
</evidence>
<dbReference type="EMBL" id="BAAAWD010000019">
    <property type="protein sequence ID" value="GAA3031050.1"/>
    <property type="molecule type" value="Genomic_DNA"/>
</dbReference>
<feature type="signal peptide" evidence="11">
    <location>
        <begin position="1"/>
        <end position="26"/>
    </location>
</feature>
<keyword evidence="7" id="KW-1015">Disulfide bond</keyword>
<evidence type="ECO:0000256" key="10">
    <source>
        <dbReference type="SAM" id="MobiDB-lite"/>
    </source>
</evidence>
<comment type="function">
    <text evidence="1">Iron-sulfur subunit of the cytochrome bc1 complex, an essential component of the respiratory electron transport chain required for ATP synthesis. The bc1 complex catalyzes the oxidation of menaquinol and the reduction of cytochrome c in the respiratory chain. The bc1 complex operates through a Q-cycle mechanism that couples electron transfer to generation of the proton gradient that drives ATP synthesis.</text>
</comment>
<evidence type="ECO:0000256" key="8">
    <source>
        <dbReference type="ARBA" id="ARBA00029586"/>
    </source>
</evidence>
<dbReference type="InterPro" id="IPR017941">
    <property type="entry name" value="Rieske_2Fe-2S"/>
</dbReference>
<name>A0ABP6L5R9_9ACTN</name>
<keyword evidence="6" id="KW-0411">Iron-sulfur</keyword>
<evidence type="ECO:0000256" key="6">
    <source>
        <dbReference type="ARBA" id="ARBA00023014"/>
    </source>
</evidence>
<keyword evidence="3" id="KW-0001">2Fe-2S</keyword>
<feature type="compositionally biased region" description="Low complexity" evidence="10">
    <location>
        <begin position="38"/>
        <end position="63"/>
    </location>
</feature>
<dbReference type="Gene3D" id="2.102.10.10">
    <property type="entry name" value="Rieske [2Fe-2S] iron-sulphur domain"/>
    <property type="match status" value="1"/>
</dbReference>
<dbReference type="PANTHER" id="PTHR10134">
    <property type="entry name" value="CYTOCHROME B-C1 COMPLEX SUBUNIT RIESKE, MITOCHONDRIAL"/>
    <property type="match status" value="1"/>
</dbReference>
<dbReference type="SUPFAM" id="SSF50022">
    <property type="entry name" value="ISP domain"/>
    <property type="match status" value="1"/>
</dbReference>
<evidence type="ECO:0000256" key="11">
    <source>
        <dbReference type="SAM" id="SignalP"/>
    </source>
</evidence>
<evidence type="ECO:0000256" key="9">
    <source>
        <dbReference type="ARBA" id="ARBA00034078"/>
    </source>
</evidence>
<dbReference type="RefSeq" id="WP_344903506.1">
    <property type="nucleotide sequence ID" value="NZ_BAAAWD010000019.1"/>
</dbReference>
<evidence type="ECO:0000313" key="13">
    <source>
        <dbReference type="EMBL" id="GAA3031050.1"/>
    </source>
</evidence>
<evidence type="ECO:0000256" key="1">
    <source>
        <dbReference type="ARBA" id="ARBA00002494"/>
    </source>
</evidence>
<dbReference type="InterPro" id="IPR014349">
    <property type="entry name" value="Rieske_Fe-S_prot"/>
</dbReference>
<sequence length="157" mass="15425">MTETTRRTVMLSAGGAGMAAVLTACAGYGEPAAGGGETSATAASEAPGKSADTGAGSGSDSAAEALAKTADIPEGGGKVFKDEKIVITQPTAGQFKAFSSACTHQGCDVDKVADGTIDCPCHGSKFKITDGSVVDGPATKPLPEKTIKVDGDSITLA</sequence>
<dbReference type="Pfam" id="PF00355">
    <property type="entry name" value="Rieske"/>
    <property type="match status" value="1"/>
</dbReference>
<comment type="cofactor">
    <cofactor evidence="9">
        <name>[2Fe-2S] cluster</name>
        <dbReference type="ChEBI" id="CHEBI:190135"/>
    </cofactor>
</comment>